<keyword evidence="3 6" id="KW-0520">NAD</keyword>
<accession>A0A7M5U7Y6</accession>
<dbReference type="GO" id="GO:0005975">
    <property type="term" value="P:carbohydrate metabolic process"/>
    <property type="evidence" value="ECO:0007669"/>
    <property type="project" value="InterPro"/>
</dbReference>
<dbReference type="InterPro" id="IPR008927">
    <property type="entry name" value="6-PGluconate_DH-like_C_sf"/>
</dbReference>
<evidence type="ECO:0000256" key="6">
    <source>
        <dbReference type="PIRSR" id="PIRSR000114-3"/>
    </source>
</evidence>
<dbReference type="GO" id="GO:0005829">
    <property type="term" value="C:cytosol"/>
    <property type="evidence" value="ECO:0007669"/>
    <property type="project" value="TreeGrafter"/>
</dbReference>
<dbReference type="RefSeq" id="XP_066934152.1">
    <property type="nucleotide sequence ID" value="XM_067078051.1"/>
</dbReference>
<dbReference type="RefSeq" id="XP_066934145.1">
    <property type="nucleotide sequence ID" value="XM_067078044.1"/>
</dbReference>
<dbReference type="GO" id="GO:0046168">
    <property type="term" value="P:glycerol-3-phosphate catabolic process"/>
    <property type="evidence" value="ECO:0007669"/>
    <property type="project" value="UniProtKB-UniRule"/>
</dbReference>
<dbReference type="Pfam" id="PF07479">
    <property type="entry name" value="NAD_Gly3P_dh_C"/>
    <property type="match status" value="1"/>
</dbReference>
<dbReference type="InterPro" id="IPR036291">
    <property type="entry name" value="NAD(P)-bd_dom_sf"/>
</dbReference>
<dbReference type="PRINTS" id="PR00077">
    <property type="entry name" value="GPDHDRGNASE"/>
</dbReference>
<dbReference type="InterPro" id="IPR013328">
    <property type="entry name" value="6PGD_dom2"/>
</dbReference>
<dbReference type="GO" id="GO:0042803">
    <property type="term" value="F:protein homodimerization activity"/>
    <property type="evidence" value="ECO:0007669"/>
    <property type="project" value="InterPro"/>
</dbReference>
<evidence type="ECO:0000313" key="12">
    <source>
        <dbReference type="Proteomes" id="UP000594262"/>
    </source>
</evidence>
<dbReference type="RefSeq" id="XP_066934161.1">
    <property type="nucleotide sequence ID" value="XM_067078060.1"/>
</dbReference>
<keyword evidence="12" id="KW-1185">Reference proteome</keyword>
<feature type="binding site" evidence="6">
    <location>
        <position position="157"/>
    </location>
    <ligand>
        <name>NAD(+)</name>
        <dbReference type="ChEBI" id="CHEBI:57540"/>
    </ligand>
</feature>
<evidence type="ECO:0000256" key="4">
    <source>
        <dbReference type="ARBA" id="ARBA00048683"/>
    </source>
</evidence>
<dbReference type="PIRSF" id="PIRSF000114">
    <property type="entry name" value="Glycerol-3-P_dh"/>
    <property type="match status" value="1"/>
</dbReference>
<evidence type="ECO:0000256" key="7">
    <source>
        <dbReference type="RuleBase" id="RU000437"/>
    </source>
</evidence>
<dbReference type="InterPro" id="IPR011128">
    <property type="entry name" value="G3P_DH_NAD-dep_N"/>
</dbReference>
<sequence>MKKKICVVGSGKWGTAVAKLIAENVDQSEVYSEKVHLYVYEEIFRGEKLSDIINRNHTNPKHLPHVKIPNNIEAIPCIESAIQDADILVFVLRQQFLAETCDKMKGFIKKEAIGISLTKSIYHHTADANHGELRTASDVIRDKLQIDVSVLMGPNLADEIAKEKFSETTIGCKDQTLFPIWKDIFSSSYFVVRFCKSVREVELCGALKNIVAAASGICDGLRYGENCKAAIIRLGFQEMKEFIKLLMAGQYDDSVLWEPCGFADLIATCYGGVTRKVVEQFAQSKKTLREVEKEHFNGMVLEGPENVKQAYHWLQAEKQELNKFPLLGAVYGVFHDGKPIESFIETLKESF</sequence>
<dbReference type="GO" id="GO:0141152">
    <property type="term" value="F:glycerol-3-phosphate dehydrogenase (NAD+) activity"/>
    <property type="evidence" value="ECO:0007669"/>
    <property type="project" value="UniProtKB-UniRule"/>
</dbReference>
<dbReference type="EnsemblMetazoa" id="CLYHEMT007283.3">
    <property type="protein sequence ID" value="CLYHEMP007283.3"/>
    <property type="gene ID" value="CLYHEMG007283"/>
</dbReference>
<dbReference type="Proteomes" id="UP000594262">
    <property type="component" value="Unplaced"/>
</dbReference>
<evidence type="ECO:0000259" key="9">
    <source>
        <dbReference type="Pfam" id="PF01210"/>
    </source>
</evidence>
<feature type="domain" description="Glycerol-3-phosphate dehydrogenase NAD-dependent C-terminal" evidence="10">
    <location>
        <begin position="200"/>
        <end position="344"/>
    </location>
</feature>
<evidence type="ECO:0000256" key="8">
    <source>
        <dbReference type="RuleBase" id="RU361243"/>
    </source>
</evidence>
<dbReference type="FunFam" id="1.10.1040.10:FF:000004">
    <property type="entry name" value="Glycerol-3-phosphate dehydrogenase [NAD(+)]"/>
    <property type="match status" value="1"/>
</dbReference>
<proteinExistence type="inferred from homology"/>
<keyword evidence="2 7" id="KW-0560">Oxidoreductase</keyword>
<evidence type="ECO:0000313" key="11">
    <source>
        <dbReference type="EnsemblMetazoa" id="CLYHEMP007283.1"/>
    </source>
</evidence>
<dbReference type="OrthoDB" id="10263760at2759"/>
<dbReference type="EnsemblMetazoa" id="CLYHEMT007283.1">
    <property type="protein sequence ID" value="CLYHEMP007283.1"/>
    <property type="gene ID" value="CLYHEMG007283"/>
</dbReference>
<dbReference type="EC" id="1.1.1.8" evidence="8"/>
<evidence type="ECO:0000256" key="5">
    <source>
        <dbReference type="PIRSR" id="PIRSR000114-1"/>
    </source>
</evidence>
<dbReference type="NCBIfam" id="TIGR03376">
    <property type="entry name" value="glycerol3P_DH"/>
    <property type="match status" value="1"/>
</dbReference>
<comment type="catalytic activity">
    <reaction evidence="4 8">
        <text>sn-glycerol 3-phosphate + NAD(+) = dihydroxyacetone phosphate + NADH + H(+)</text>
        <dbReference type="Rhea" id="RHEA:11092"/>
        <dbReference type="ChEBI" id="CHEBI:15378"/>
        <dbReference type="ChEBI" id="CHEBI:57540"/>
        <dbReference type="ChEBI" id="CHEBI:57597"/>
        <dbReference type="ChEBI" id="CHEBI:57642"/>
        <dbReference type="ChEBI" id="CHEBI:57945"/>
        <dbReference type="EC" id="1.1.1.8"/>
    </reaction>
</comment>
<dbReference type="GO" id="GO:0051287">
    <property type="term" value="F:NAD binding"/>
    <property type="evidence" value="ECO:0007669"/>
    <property type="project" value="UniProtKB-UniRule"/>
</dbReference>
<organism evidence="11 12">
    <name type="scientific">Clytia hemisphaerica</name>
    <dbReference type="NCBI Taxonomy" id="252671"/>
    <lineage>
        <taxon>Eukaryota</taxon>
        <taxon>Metazoa</taxon>
        <taxon>Cnidaria</taxon>
        <taxon>Hydrozoa</taxon>
        <taxon>Hydroidolina</taxon>
        <taxon>Leptothecata</taxon>
        <taxon>Obeliida</taxon>
        <taxon>Clytiidae</taxon>
        <taxon>Clytia</taxon>
    </lineage>
</organism>
<dbReference type="GeneID" id="136821821"/>
<protein>
    <recommendedName>
        <fullName evidence="8">Glycerol-3-phosphate dehydrogenase [NAD(+)]</fullName>
        <ecNumber evidence="8">1.1.1.8</ecNumber>
    </recommendedName>
</protein>
<dbReference type="SUPFAM" id="SSF51735">
    <property type="entry name" value="NAD(P)-binding Rossmann-fold domains"/>
    <property type="match status" value="1"/>
</dbReference>
<evidence type="ECO:0000256" key="2">
    <source>
        <dbReference type="ARBA" id="ARBA00023002"/>
    </source>
</evidence>
<feature type="binding site" evidence="6">
    <location>
        <position position="96"/>
    </location>
    <ligand>
        <name>NAD(+)</name>
        <dbReference type="ChEBI" id="CHEBI:57540"/>
    </ligand>
</feature>
<dbReference type="Pfam" id="PF01210">
    <property type="entry name" value="NAD_Gly3P_dh_N"/>
    <property type="match status" value="1"/>
</dbReference>
<dbReference type="SUPFAM" id="SSF48179">
    <property type="entry name" value="6-phosphogluconate dehydrogenase C-terminal domain-like"/>
    <property type="match status" value="1"/>
</dbReference>
<feature type="binding site" evidence="6">
    <location>
        <begin position="9"/>
        <end position="14"/>
    </location>
    <ligand>
        <name>NAD(+)</name>
        <dbReference type="ChEBI" id="CHEBI:57540"/>
    </ligand>
</feature>
<dbReference type="InterPro" id="IPR006109">
    <property type="entry name" value="G3P_DH_NAD-dep_C"/>
</dbReference>
<dbReference type="PROSITE" id="PS00957">
    <property type="entry name" value="NAD_G3PDH"/>
    <property type="match status" value="1"/>
</dbReference>
<dbReference type="InterPro" id="IPR017751">
    <property type="entry name" value="G3P_DH_NAD-dep_euk"/>
</dbReference>
<dbReference type="PANTHER" id="PTHR11728">
    <property type="entry name" value="GLYCEROL-3-PHOSPHATE DEHYDROGENASE"/>
    <property type="match status" value="1"/>
</dbReference>
<evidence type="ECO:0000259" key="10">
    <source>
        <dbReference type="Pfam" id="PF07479"/>
    </source>
</evidence>
<evidence type="ECO:0000256" key="1">
    <source>
        <dbReference type="ARBA" id="ARBA00011009"/>
    </source>
</evidence>
<reference evidence="11" key="1">
    <citation type="submission" date="2021-01" db="UniProtKB">
        <authorList>
            <consortium name="EnsemblMetazoa"/>
        </authorList>
    </citation>
    <scope>IDENTIFICATION</scope>
</reference>
<feature type="domain" description="Glycerol-3-phosphate dehydrogenase NAD-dependent N-terminal" evidence="9">
    <location>
        <begin position="4"/>
        <end position="176"/>
    </location>
</feature>
<name>A0A7M5U7Y6_9CNID</name>
<dbReference type="PANTHER" id="PTHR11728:SF8">
    <property type="entry name" value="GLYCEROL-3-PHOSPHATE DEHYDROGENASE [NAD(+)]-RELATED"/>
    <property type="match status" value="1"/>
</dbReference>
<dbReference type="AlphaFoldDB" id="A0A7M5U7Y6"/>
<dbReference type="InterPro" id="IPR006168">
    <property type="entry name" value="G3P_DH_NAD-dep"/>
</dbReference>
<dbReference type="Gene3D" id="3.40.50.720">
    <property type="entry name" value="NAD(P)-binding Rossmann-like Domain"/>
    <property type="match status" value="1"/>
</dbReference>
<evidence type="ECO:0000256" key="3">
    <source>
        <dbReference type="ARBA" id="ARBA00023027"/>
    </source>
</evidence>
<dbReference type="Gene3D" id="1.10.1040.10">
    <property type="entry name" value="N-(1-d-carboxylethyl)-l-norvaline Dehydrogenase, domain 2"/>
    <property type="match status" value="1"/>
</dbReference>
<feature type="active site" description="Proton acceptor" evidence="5">
    <location>
        <position position="208"/>
    </location>
</feature>
<comment type="similarity">
    <text evidence="1 7">Belongs to the NAD-dependent glycerol-3-phosphate dehydrogenase family.</text>
</comment>